<evidence type="ECO:0000313" key="3">
    <source>
        <dbReference type="Proteomes" id="UP001597058"/>
    </source>
</evidence>
<organism evidence="2 3">
    <name type="scientific">Streptomyces kaempferi</name>
    <dbReference type="NCBI Taxonomy" id="333725"/>
    <lineage>
        <taxon>Bacteria</taxon>
        <taxon>Bacillati</taxon>
        <taxon>Actinomycetota</taxon>
        <taxon>Actinomycetes</taxon>
        <taxon>Kitasatosporales</taxon>
        <taxon>Streptomycetaceae</taxon>
        <taxon>Streptomyces</taxon>
    </lineage>
</organism>
<evidence type="ECO:0000256" key="1">
    <source>
        <dbReference type="SAM" id="Phobius"/>
    </source>
</evidence>
<keyword evidence="3" id="KW-1185">Reference proteome</keyword>
<protein>
    <submittedName>
        <fullName evidence="2">Ribonuclease BN</fullName>
    </submittedName>
</protein>
<dbReference type="RefSeq" id="WP_248001810.1">
    <property type="nucleotide sequence ID" value="NZ_JBHSKH010000057.1"/>
</dbReference>
<name>A0ABW3XKT6_9ACTN</name>
<reference evidence="3" key="1">
    <citation type="journal article" date="2019" name="Int. J. Syst. Evol. Microbiol.">
        <title>The Global Catalogue of Microorganisms (GCM) 10K type strain sequencing project: providing services to taxonomists for standard genome sequencing and annotation.</title>
        <authorList>
            <consortium name="The Broad Institute Genomics Platform"/>
            <consortium name="The Broad Institute Genome Sequencing Center for Infectious Disease"/>
            <person name="Wu L."/>
            <person name="Ma J."/>
        </authorList>
    </citation>
    <scope>NUCLEOTIDE SEQUENCE [LARGE SCALE GENOMIC DNA]</scope>
    <source>
        <strain evidence="3">CGMCC 4.7020</strain>
    </source>
</reference>
<dbReference type="EMBL" id="JBHTMM010000048">
    <property type="protein sequence ID" value="MFD1310232.1"/>
    <property type="molecule type" value="Genomic_DNA"/>
</dbReference>
<comment type="caution">
    <text evidence="2">The sequence shown here is derived from an EMBL/GenBank/DDBJ whole genome shotgun (WGS) entry which is preliminary data.</text>
</comment>
<feature type="transmembrane region" description="Helical" evidence="1">
    <location>
        <begin position="100"/>
        <end position="120"/>
    </location>
</feature>
<feature type="transmembrane region" description="Helical" evidence="1">
    <location>
        <begin position="163"/>
        <end position="189"/>
    </location>
</feature>
<gene>
    <name evidence="2" type="ORF">ACFQ5X_30805</name>
</gene>
<proteinExistence type="predicted"/>
<dbReference type="Proteomes" id="UP001597058">
    <property type="component" value="Unassembled WGS sequence"/>
</dbReference>
<feature type="transmembrane region" description="Helical" evidence="1">
    <location>
        <begin position="246"/>
        <end position="264"/>
    </location>
</feature>
<sequence length="277" mass="30063">MTGSSDVPPDGRRRRRTPRAVWHDSALGRLWQHGGELELLHRAMGFAALSMVTLTPLLIVVAAAAPFEHRGFALWVIDGMSLSGHPADAVEKLFSAPRRVLSTTSAFSVLAVALFGLSFASSVQNGYERIWEIPAGPWHHAWRRVVWLAALTAYLFSEAESGAVLVGGLTETIVRVALTVFFGILFFWWGQHFLLGERVRWSALLPGAVATMAGLVGLRGFSYVVFSPLIVNNAISYGTVGTVLVVQSWLIGVGFVVFGGALLGRHIHDAVERHAAL</sequence>
<keyword evidence="1" id="KW-0812">Transmembrane</keyword>
<keyword evidence="1" id="KW-0472">Membrane</keyword>
<keyword evidence="1" id="KW-1133">Transmembrane helix</keyword>
<feature type="transmembrane region" description="Helical" evidence="1">
    <location>
        <begin position="201"/>
        <end position="226"/>
    </location>
</feature>
<feature type="transmembrane region" description="Helical" evidence="1">
    <location>
        <begin position="46"/>
        <end position="67"/>
    </location>
</feature>
<evidence type="ECO:0000313" key="2">
    <source>
        <dbReference type="EMBL" id="MFD1310232.1"/>
    </source>
</evidence>
<accession>A0ABW3XKT6</accession>